<gene>
    <name evidence="2" type="ORF">E2C01_055967</name>
</gene>
<comment type="caution">
    <text evidence="2">The sequence shown here is derived from an EMBL/GenBank/DDBJ whole genome shotgun (WGS) entry which is preliminary data.</text>
</comment>
<feature type="region of interest" description="Disordered" evidence="1">
    <location>
        <begin position="95"/>
        <end position="115"/>
    </location>
</feature>
<proteinExistence type="predicted"/>
<accession>A0A5B7GNX6</accession>
<keyword evidence="3" id="KW-1185">Reference proteome</keyword>
<protein>
    <submittedName>
        <fullName evidence="2">Uncharacterized protein</fullName>
    </submittedName>
</protein>
<dbReference type="Proteomes" id="UP000324222">
    <property type="component" value="Unassembled WGS sequence"/>
</dbReference>
<sequence>MKYKEHNPYITLVSQINEACPRIWIKRSKCGSCIGGVAVRRGSQIQNVSWPPVSRPWCLCRFHRHSTPKPSTPPAHSPLGYSQSCVSENLPGSQHAAEKEDNCGPGIGTTRSRHQHHRSAAPARWFLYYICLCGISI</sequence>
<reference evidence="2 3" key="1">
    <citation type="submission" date="2019-05" db="EMBL/GenBank/DDBJ databases">
        <title>Another draft genome of Portunus trituberculatus and its Hox gene families provides insights of decapod evolution.</title>
        <authorList>
            <person name="Jeong J.-H."/>
            <person name="Song I."/>
            <person name="Kim S."/>
            <person name="Choi T."/>
            <person name="Kim D."/>
            <person name="Ryu S."/>
            <person name="Kim W."/>
        </authorList>
    </citation>
    <scope>NUCLEOTIDE SEQUENCE [LARGE SCALE GENOMIC DNA]</scope>
    <source>
        <tissue evidence="2">Muscle</tissue>
    </source>
</reference>
<evidence type="ECO:0000313" key="2">
    <source>
        <dbReference type="EMBL" id="MPC61890.1"/>
    </source>
</evidence>
<dbReference type="AlphaFoldDB" id="A0A5B7GNX6"/>
<name>A0A5B7GNX6_PORTR</name>
<organism evidence="2 3">
    <name type="scientific">Portunus trituberculatus</name>
    <name type="common">Swimming crab</name>
    <name type="synonym">Neptunus trituberculatus</name>
    <dbReference type="NCBI Taxonomy" id="210409"/>
    <lineage>
        <taxon>Eukaryota</taxon>
        <taxon>Metazoa</taxon>
        <taxon>Ecdysozoa</taxon>
        <taxon>Arthropoda</taxon>
        <taxon>Crustacea</taxon>
        <taxon>Multicrustacea</taxon>
        <taxon>Malacostraca</taxon>
        <taxon>Eumalacostraca</taxon>
        <taxon>Eucarida</taxon>
        <taxon>Decapoda</taxon>
        <taxon>Pleocyemata</taxon>
        <taxon>Brachyura</taxon>
        <taxon>Eubrachyura</taxon>
        <taxon>Portunoidea</taxon>
        <taxon>Portunidae</taxon>
        <taxon>Portuninae</taxon>
        <taxon>Portunus</taxon>
    </lineage>
</organism>
<dbReference type="EMBL" id="VSRR010019065">
    <property type="protein sequence ID" value="MPC61890.1"/>
    <property type="molecule type" value="Genomic_DNA"/>
</dbReference>
<evidence type="ECO:0000256" key="1">
    <source>
        <dbReference type="SAM" id="MobiDB-lite"/>
    </source>
</evidence>
<evidence type="ECO:0000313" key="3">
    <source>
        <dbReference type="Proteomes" id="UP000324222"/>
    </source>
</evidence>